<dbReference type="EMBL" id="JAEHOC010000026">
    <property type="protein sequence ID" value="KAG2430824.1"/>
    <property type="molecule type" value="Genomic_DNA"/>
</dbReference>
<feature type="region of interest" description="Disordered" evidence="1">
    <location>
        <begin position="401"/>
        <end position="436"/>
    </location>
</feature>
<feature type="compositionally biased region" description="Low complexity" evidence="1">
    <location>
        <begin position="489"/>
        <end position="501"/>
    </location>
</feature>
<evidence type="ECO:0000256" key="1">
    <source>
        <dbReference type="SAM" id="MobiDB-lite"/>
    </source>
</evidence>
<gene>
    <name evidence="2" type="ORF">HXX76_009799</name>
</gene>
<feature type="region of interest" description="Disordered" evidence="1">
    <location>
        <begin position="909"/>
        <end position="929"/>
    </location>
</feature>
<protein>
    <submittedName>
        <fullName evidence="2">Uncharacterized protein</fullName>
    </submittedName>
</protein>
<feature type="compositionally biased region" description="Pro residues" evidence="1">
    <location>
        <begin position="502"/>
        <end position="512"/>
    </location>
</feature>
<organism evidence="2 3">
    <name type="scientific">Chlamydomonas incerta</name>
    <dbReference type="NCBI Taxonomy" id="51695"/>
    <lineage>
        <taxon>Eukaryota</taxon>
        <taxon>Viridiplantae</taxon>
        <taxon>Chlorophyta</taxon>
        <taxon>core chlorophytes</taxon>
        <taxon>Chlorophyceae</taxon>
        <taxon>CS clade</taxon>
        <taxon>Chlamydomonadales</taxon>
        <taxon>Chlamydomonadaceae</taxon>
        <taxon>Chlamydomonas</taxon>
    </lineage>
</organism>
<keyword evidence="3" id="KW-1185">Reference proteome</keyword>
<feature type="compositionally biased region" description="Low complexity" evidence="1">
    <location>
        <begin position="913"/>
        <end position="927"/>
    </location>
</feature>
<feature type="compositionally biased region" description="Low complexity" evidence="1">
    <location>
        <begin position="189"/>
        <end position="209"/>
    </location>
</feature>
<proteinExistence type="predicted"/>
<feature type="compositionally biased region" description="Low complexity" evidence="1">
    <location>
        <begin position="1070"/>
        <end position="1099"/>
    </location>
</feature>
<feature type="compositionally biased region" description="Low complexity" evidence="1">
    <location>
        <begin position="1170"/>
        <end position="1190"/>
    </location>
</feature>
<evidence type="ECO:0000313" key="2">
    <source>
        <dbReference type="EMBL" id="KAG2430824.1"/>
    </source>
</evidence>
<feature type="region of interest" description="Disordered" evidence="1">
    <location>
        <begin position="1"/>
        <end position="42"/>
    </location>
</feature>
<feature type="compositionally biased region" description="Low complexity" evidence="1">
    <location>
        <begin position="759"/>
        <end position="771"/>
    </location>
</feature>
<feature type="compositionally biased region" description="Gly residues" evidence="1">
    <location>
        <begin position="1127"/>
        <end position="1140"/>
    </location>
</feature>
<feature type="compositionally biased region" description="Low complexity" evidence="1">
    <location>
        <begin position="401"/>
        <end position="419"/>
    </location>
</feature>
<feature type="region of interest" description="Disordered" evidence="1">
    <location>
        <begin position="613"/>
        <end position="632"/>
    </location>
</feature>
<feature type="region of interest" description="Disordered" evidence="1">
    <location>
        <begin position="477"/>
        <end position="585"/>
    </location>
</feature>
<feature type="region of interest" description="Disordered" evidence="1">
    <location>
        <begin position="1166"/>
        <end position="1203"/>
    </location>
</feature>
<dbReference type="Proteomes" id="UP000650467">
    <property type="component" value="Unassembled WGS sequence"/>
</dbReference>
<feature type="compositionally biased region" description="Low complexity" evidence="1">
    <location>
        <begin position="108"/>
        <end position="136"/>
    </location>
</feature>
<feature type="region of interest" description="Disordered" evidence="1">
    <location>
        <begin position="1276"/>
        <end position="1295"/>
    </location>
</feature>
<reference evidence="2" key="1">
    <citation type="journal article" date="2020" name="bioRxiv">
        <title>Comparative genomics of Chlamydomonas.</title>
        <authorList>
            <person name="Craig R.J."/>
            <person name="Hasan A.R."/>
            <person name="Ness R.W."/>
            <person name="Keightley P.D."/>
        </authorList>
    </citation>
    <scope>NUCLEOTIDE SEQUENCE</scope>
    <source>
        <strain evidence="2">SAG 7.73</strain>
    </source>
</reference>
<comment type="caution">
    <text evidence="2">The sequence shown here is derived from an EMBL/GenBank/DDBJ whole genome shotgun (WGS) entry which is preliminary data.</text>
</comment>
<feature type="compositionally biased region" description="Gly residues" evidence="1">
    <location>
        <begin position="710"/>
        <end position="739"/>
    </location>
</feature>
<feature type="region of interest" description="Disordered" evidence="1">
    <location>
        <begin position="316"/>
        <end position="351"/>
    </location>
</feature>
<feature type="compositionally biased region" description="Acidic residues" evidence="1">
    <location>
        <begin position="623"/>
        <end position="632"/>
    </location>
</feature>
<feature type="region of interest" description="Disordered" evidence="1">
    <location>
        <begin position="81"/>
        <end position="146"/>
    </location>
</feature>
<feature type="region of interest" description="Disordered" evidence="1">
    <location>
        <begin position="1225"/>
        <end position="1253"/>
    </location>
</feature>
<feature type="region of interest" description="Disordered" evidence="1">
    <location>
        <begin position="641"/>
        <end position="665"/>
    </location>
</feature>
<name>A0A835SPJ8_CHLIN</name>
<dbReference type="OrthoDB" id="10688403at2759"/>
<feature type="compositionally biased region" description="Polar residues" evidence="1">
    <location>
        <begin position="1242"/>
        <end position="1253"/>
    </location>
</feature>
<feature type="compositionally biased region" description="Low complexity" evidence="1">
    <location>
        <begin position="23"/>
        <end position="34"/>
    </location>
</feature>
<feature type="compositionally biased region" description="Low complexity" evidence="1">
    <location>
        <begin position="698"/>
        <end position="707"/>
    </location>
</feature>
<feature type="compositionally biased region" description="Low complexity" evidence="1">
    <location>
        <begin position="1114"/>
        <end position="1126"/>
    </location>
</feature>
<feature type="region of interest" description="Disordered" evidence="1">
    <location>
        <begin position="680"/>
        <end position="771"/>
    </location>
</feature>
<feature type="region of interest" description="Disordered" evidence="1">
    <location>
        <begin position="1070"/>
        <end position="1140"/>
    </location>
</feature>
<evidence type="ECO:0000313" key="3">
    <source>
        <dbReference type="Proteomes" id="UP000650467"/>
    </source>
</evidence>
<feature type="region of interest" description="Disordered" evidence="1">
    <location>
        <begin position="183"/>
        <end position="234"/>
    </location>
</feature>
<sequence>MASPREAVQQQQNTDPAPRAVSGTAAWTAAFGGAKPEPKDEELRELLEEVSAIPLQATPMAPTRTEVLRALERRRLMLAEAQAKAQRLQQQTGDGEEGEVPGQEDGSCDNNAASSDANGAPPAADTSAASADMPTSQPEAASPAAAGLQGLLEGELELLAAEPSVGLISPVLEQLMALRQERQERQRGRLQQALQQHQQTQRQHQQAQQPSHGEAHGGCPASPGSRNRSGPASPVRRAVLAAPVPPGAAIHDARSAAARSQVVRLSTAALQPPVGSSSGTGSSSSPAVCWLDPHLLGSGGVVTSSPAAATSAAASASATGASTATTSSPASSILLAEQPQPRLTSFPGPWRGKSWEAGSAAGCLPHAAAPSSLSIAATAAAAAAPALVPLLVLPTPSMDGSCGAAAATAPGTAHAPSPSNRCGTEPRLTTVAPGSSRQLSGAALGLASPTAPAVRSSAAGAGAFPAGHVRRGAMASRSFTHGSSGSGAGAAPKHLPQQHQPHPQPPAQPPAQPQLEPHLSYAPKPGPYLPRPPSREGRPGELTGRSTGGLGSLDENGFGMFGMGSDGEAEAGAGPDSALYADSSEDEAELAVAGVPVPTDEQVKLLRQWHEWRSSGRPLSGESSDEGGDCEEGEYERITVTGAGEEGAHGEDTLRSSPGATGGGGDAHCWGRGTYPVVMSPGGTGGDAPAAFRGSGGMSPRRMGTMTSSGCGGGGGGGVGGGGGGGEGLHSGVAPGGGSMAAASSPGKRAPVVPPLRLPPQHHQSYSGGEAGCGHAAAAAGVASVSGSTWFASAAAAGGSGADQQIAPDPVACTTWTAAAPPARPQQLAVASSVSAAAAAAPVVPPLPSAVTAAAAGPRMPSLLTSSNYRSASFTCKLPAFRQRLAALSSGNLQLGDSFGTCSDGAAGPPPAVATAPAPASPTTRGTYSSASSPQLLLCDTQLSEVLGVVGAGSPAPAPGGLGNARGVARTPSFRNGGARVPLYGNSLTADGIANSSSGCLAADPAVSPAAGSQPRPVQRVPSRMSMDAPFEVAGAWTAAATSAAATITGTSAAPAPGSPCGPIFQRYSTPAAPLAPSSPSASAASRHQLHSQTHSLHSFGSLHRAPPLHPQLTSPTSISPAASPVGAGGGHSGNGGGGAIRGGSLVAALTQHSRSVGGRVSFEAARTDATSPPSGGTAPSAVAAAAPAAGGAGSGTTGAPSWRSVAHRAGMSVALIATTESGGAGCGSNSGGSGGSSTSSQQQALPSRPSMSRMANNRASLDIPAAGGYAVAREAAPGQNRTSRGGNGRFSFESQLGSPGVVAAAAAAASMMYSDPKAAMHALLGGAEGSARAGGSVGGEWSAPAPGNGGSGRAMQVSNSIARRRAATPVPEGELPVYMRFDLPAGMLPPPEDS</sequence>
<feature type="compositionally biased region" description="Low complexity" evidence="1">
    <location>
        <begin position="316"/>
        <end position="332"/>
    </location>
</feature>
<feature type="region of interest" description="Disordered" evidence="1">
    <location>
        <begin position="1329"/>
        <end position="1369"/>
    </location>
</feature>
<feature type="compositionally biased region" description="Low complexity" evidence="1">
    <location>
        <begin position="740"/>
        <end position="751"/>
    </location>
</feature>
<feature type="compositionally biased region" description="Gly residues" evidence="1">
    <location>
        <begin position="1225"/>
        <end position="1236"/>
    </location>
</feature>
<accession>A0A835SPJ8</accession>